<dbReference type="Pfam" id="PF00195">
    <property type="entry name" value="Chal_sti_synt_N"/>
    <property type="match status" value="1"/>
</dbReference>
<dbReference type="SUPFAM" id="SSF53901">
    <property type="entry name" value="Thiolase-like"/>
    <property type="match status" value="2"/>
</dbReference>
<feature type="domain" description="Chalcone/stilbene synthase C-terminal" evidence="5">
    <location>
        <begin position="229"/>
        <end position="359"/>
    </location>
</feature>
<dbReference type="GO" id="GO:0016747">
    <property type="term" value="F:acyltransferase activity, transferring groups other than amino-acyl groups"/>
    <property type="evidence" value="ECO:0007669"/>
    <property type="project" value="InterPro"/>
</dbReference>
<evidence type="ECO:0000259" key="4">
    <source>
        <dbReference type="Pfam" id="PF00195"/>
    </source>
</evidence>
<evidence type="ECO:0000256" key="3">
    <source>
        <dbReference type="PIRSR" id="PIRSR000451-1"/>
    </source>
</evidence>
<feature type="domain" description="Chalcone/stilbene synthase N-terminal" evidence="4">
    <location>
        <begin position="7"/>
        <end position="210"/>
    </location>
</feature>
<dbReference type="InterPro" id="IPR012328">
    <property type="entry name" value="Chalcone/stilbene_synt_C"/>
</dbReference>
<comment type="similarity">
    <text evidence="1">Belongs to the thiolase-like superfamily. Chalcone/stilbene synthases family.</text>
</comment>
<dbReference type="Pfam" id="PF02797">
    <property type="entry name" value="Chal_sti_synt_C"/>
    <property type="match status" value="1"/>
</dbReference>
<evidence type="ECO:0000256" key="1">
    <source>
        <dbReference type="ARBA" id="ARBA00005531"/>
    </source>
</evidence>
<dbReference type="RefSeq" id="WP_229203280.1">
    <property type="nucleotide sequence ID" value="NZ_QGDT01000003.1"/>
</dbReference>
<dbReference type="CDD" id="cd00831">
    <property type="entry name" value="CHS_like"/>
    <property type="match status" value="1"/>
</dbReference>
<name>A0A316B960_9BACT</name>
<evidence type="ECO:0000259" key="5">
    <source>
        <dbReference type="Pfam" id="PF02797"/>
    </source>
</evidence>
<dbReference type="PANTHER" id="PTHR11877">
    <property type="entry name" value="HYDROXYMETHYLGLUTARYL-COA SYNTHASE"/>
    <property type="match status" value="1"/>
</dbReference>
<proteinExistence type="inferred from homology"/>
<dbReference type="InterPro" id="IPR011141">
    <property type="entry name" value="Polyketide_synthase_type-III"/>
</dbReference>
<evidence type="ECO:0000256" key="2">
    <source>
        <dbReference type="ARBA" id="ARBA00022679"/>
    </source>
</evidence>
<protein>
    <submittedName>
        <fullName evidence="6">Putative naringenin-chalcone synthase</fullName>
    </submittedName>
</protein>
<dbReference type="Proteomes" id="UP000245880">
    <property type="component" value="Unassembled WGS sequence"/>
</dbReference>
<dbReference type="PANTHER" id="PTHR11877:SF46">
    <property type="entry name" value="TYPE III POLYKETIDE SYNTHASE A"/>
    <property type="match status" value="1"/>
</dbReference>
<gene>
    <name evidence="6" type="ORF">CLV98_103450</name>
</gene>
<feature type="active site" description="Acyl-thioester intermediate" evidence="3">
    <location>
        <position position="150"/>
    </location>
</feature>
<reference evidence="6 7" key="1">
    <citation type="submission" date="2018-03" db="EMBL/GenBank/DDBJ databases">
        <title>Genomic Encyclopedia of Archaeal and Bacterial Type Strains, Phase II (KMG-II): from individual species to whole genera.</title>
        <authorList>
            <person name="Goeker M."/>
        </authorList>
    </citation>
    <scope>NUCLEOTIDE SEQUENCE [LARGE SCALE GENOMIC DNA]</scope>
    <source>
        <strain evidence="6 7">DSM 100346</strain>
    </source>
</reference>
<comment type="caution">
    <text evidence="6">The sequence shown here is derived from an EMBL/GenBank/DDBJ whole genome shotgun (WGS) entry which is preliminary data.</text>
</comment>
<accession>A0A316B960</accession>
<dbReference type="InterPro" id="IPR001099">
    <property type="entry name" value="Chalcone/stilbene_synt_N"/>
</dbReference>
<dbReference type="GO" id="GO:0030639">
    <property type="term" value="P:polyketide biosynthetic process"/>
    <property type="evidence" value="ECO:0007669"/>
    <property type="project" value="TreeGrafter"/>
</dbReference>
<evidence type="ECO:0000313" key="6">
    <source>
        <dbReference type="EMBL" id="PWJ59077.1"/>
    </source>
</evidence>
<dbReference type="InterPro" id="IPR016039">
    <property type="entry name" value="Thiolase-like"/>
</dbReference>
<dbReference type="AlphaFoldDB" id="A0A316B960"/>
<keyword evidence="2" id="KW-0808">Transferase</keyword>
<dbReference type="Gene3D" id="3.40.47.10">
    <property type="match status" value="2"/>
</dbReference>
<evidence type="ECO:0000313" key="7">
    <source>
        <dbReference type="Proteomes" id="UP000245880"/>
    </source>
</evidence>
<keyword evidence="7" id="KW-1185">Reference proteome</keyword>
<dbReference type="EMBL" id="QGDT01000003">
    <property type="protein sequence ID" value="PWJ59077.1"/>
    <property type="molecule type" value="Genomic_DNA"/>
</dbReference>
<sequence length="360" mass="39614">MSYISYISTAVPDYGYEQKQLADFYSLGAATPSESRKINIVSSKTGIDKRYSVLPDFSDQFSGNLLFGRGADKPSANLSDRMEVYRAEALKLSLKAVGGLKDFLLWKKDCTHLITVTCTGLFAPGLDIELIRELALPPNIGRSSLNFMGCNAAILALKNADYICKSVPDAKVLVLCTELCTLHFQQRFDDDYLLSNLLFADGAAAVLVTSQAEGQYPNPVRIDAFHSMIVHEGYKDMAWQLSESGFIMNLTSYVPRIIKENIKDMLDAIGLNPEEVEQWAVHPGGKKILEEFAKSVELAPHKLADAYEVLRSYGNMSSPTVLFVLEAILAKSTTSMAGQQLFSAAFGPGISIETMSLRYV</sequence>
<organism evidence="6 7">
    <name type="scientific">Dyadobacter jejuensis</name>
    <dbReference type="NCBI Taxonomy" id="1082580"/>
    <lineage>
        <taxon>Bacteria</taxon>
        <taxon>Pseudomonadati</taxon>
        <taxon>Bacteroidota</taxon>
        <taxon>Cytophagia</taxon>
        <taxon>Cytophagales</taxon>
        <taxon>Spirosomataceae</taxon>
        <taxon>Dyadobacter</taxon>
    </lineage>
</organism>
<dbReference type="PIRSF" id="PIRSF000451">
    <property type="entry name" value="PKS_III"/>
    <property type="match status" value="1"/>
</dbReference>